<keyword evidence="4" id="KW-0255">Endonuclease</keyword>
<accession>A0A7C5U6X4</accession>
<organism evidence="4">
    <name type="scientific">Caldiarchaeum subterraneum</name>
    <dbReference type="NCBI Taxonomy" id="311458"/>
    <lineage>
        <taxon>Archaea</taxon>
        <taxon>Nitrososphaerota</taxon>
        <taxon>Candidatus Caldarchaeales</taxon>
        <taxon>Candidatus Caldarchaeaceae</taxon>
        <taxon>Candidatus Caldarchaeum</taxon>
    </lineage>
</organism>
<reference evidence="4" key="1">
    <citation type="journal article" date="2020" name="mSystems">
        <title>Genome- and Community-Level Interaction Insights into Carbon Utilization and Element Cycling Functions of Hydrothermarchaeota in Hydrothermal Sediment.</title>
        <authorList>
            <person name="Zhou Z."/>
            <person name="Liu Y."/>
            <person name="Xu W."/>
            <person name="Pan J."/>
            <person name="Luo Z.H."/>
            <person name="Li M."/>
        </authorList>
    </citation>
    <scope>NUCLEOTIDE SEQUENCE [LARGE SCALE GENOMIC DNA]</scope>
    <source>
        <strain evidence="4">SpSt-1084</strain>
    </source>
</reference>
<comment type="caution">
    <text evidence="4">The sequence shown here is derived from an EMBL/GenBank/DDBJ whole genome shotgun (WGS) entry which is preliminary data.</text>
</comment>
<dbReference type="NCBIfam" id="TIGR01596">
    <property type="entry name" value="cas3_HD"/>
    <property type="match status" value="1"/>
</dbReference>
<dbReference type="GO" id="GO:0016787">
    <property type="term" value="F:hydrolase activity"/>
    <property type="evidence" value="ECO:0007669"/>
    <property type="project" value="UniProtKB-KW"/>
</dbReference>
<name>A0A7C5U6X4_CALS0</name>
<keyword evidence="2" id="KW-0378">Hydrolase</keyword>
<dbReference type="EMBL" id="DRXS01000047">
    <property type="protein sequence ID" value="HHR40352.1"/>
    <property type="molecule type" value="Genomic_DNA"/>
</dbReference>
<keyword evidence="1" id="KW-0479">Metal-binding</keyword>
<evidence type="ECO:0000256" key="3">
    <source>
        <dbReference type="ARBA" id="ARBA00023118"/>
    </source>
</evidence>
<dbReference type="AlphaFoldDB" id="A0A7C5U6X4"/>
<sequence length="243" mass="27557">MMPMASEREDLETHIKTCLSFLDTHFISVGAAKNVAKVFSSTEKEAVKALKATVVFHDYGKAAQEYQQKASSRKLSFPKHEYFSAAAAWQTLADTSWKTECIIAILWHHMAMRGPNFAVDIKTWDKFKAPESATIVERFVEVFREILQYHELDDVVVGDPPEKITFAQVDDLTKKMYQAINQLESGMTVYRRSLKLLRPLLIVDNLAAAHHRGGLERVFVKDLPNPKSVLSDASVIQKLVKYV</sequence>
<dbReference type="GO" id="GO:0004519">
    <property type="term" value="F:endonuclease activity"/>
    <property type="evidence" value="ECO:0007669"/>
    <property type="project" value="UniProtKB-KW"/>
</dbReference>
<dbReference type="InterPro" id="IPR006483">
    <property type="entry name" value="CRISPR-assoc_Cas3_HD"/>
</dbReference>
<evidence type="ECO:0000313" key="4">
    <source>
        <dbReference type="EMBL" id="HHR40352.1"/>
    </source>
</evidence>
<evidence type="ECO:0000256" key="1">
    <source>
        <dbReference type="ARBA" id="ARBA00022723"/>
    </source>
</evidence>
<evidence type="ECO:0000256" key="2">
    <source>
        <dbReference type="ARBA" id="ARBA00022801"/>
    </source>
</evidence>
<gene>
    <name evidence="4" type="ORF">ENM42_00825</name>
</gene>
<keyword evidence="3" id="KW-0051">Antiviral defense</keyword>
<dbReference type="GO" id="GO:0051607">
    <property type="term" value="P:defense response to virus"/>
    <property type="evidence" value="ECO:0007669"/>
    <property type="project" value="UniProtKB-KW"/>
</dbReference>
<dbReference type="Gene3D" id="1.10.3210.30">
    <property type="match status" value="1"/>
</dbReference>
<protein>
    <submittedName>
        <fullName evidence="4">CRISPR-associated endonuclease Cas3</fullName>
    </submittedName>
</protein>
<proteinExistence type="predicted"/>
<dbReference type="InterPro" id="IPR038257">
    <property type="entry name" value="CRISPR-assoc_Cas3_HD_sf"/>
</dbReference>
<dbReference type="GO" id="GO:0046872">
    <property type="term" value="F:metal ion binding"/>
    <property type="evidence" value="ECO:0007669"/>
    <property type="project" value="UniProtKB-KW"/>
</dbReference>
<keyword evidence="4" id="KW-0540">Nuclease</keyword>